<dbReference type="CDD" id="cd11572">
    <property type="entry name" value="RlmI_M_like"/>
    <property type="match status" value="1"/>
</dbReference>
<keyword evidence="2" id="KW-0963">Cytoplasm</keyword>
<evidence type="ECO:0000259" key="8">
    <source>
        <dbReference type="Pfam" id="PF10672"/>
    </source>
</evidence>
<evidence type="ECO:0000256" key="7">
    <source>
        <dbReference type="SAM" id="MobiDB-lite"/>
    </source>
</evidence>
<feature type="region of interest" description="Disordered" evidence="7">
    <location>
        <begin position="1"/>
        <end position="21"/>
    </location>
</feature>
<dbReference type="EMBL" id="JAVRHL010000003">
    <property type="protein sequence ID" value="MDT0683758.1"/>
    <property type="molecule type" value="Genomic_DNA"/>
</dbReference>
<evidence type="ECO:0000313" key="11">
    <source>
        <dbReference type="Proteomes" id="UP001265259"/>
    </source>
</evidence>
<feature type="domain" description="RlmI-like PUA" evidence="9">
    <location>
        <begin position="21"/>
        <end position="85"/>
    </location>
</feature>
<accession>A0ABU3DJK3</accession>
<evidence type="ECO:0000256" key="4">
    <source>
        <dbReference type="ARBA" id="ARBA00022679"/>
    </source>
</evidence>
<comment type="subcellular location">
    <subcellularLocation>
        <location evidence="1">Cytoplasm</location>
    </subcellularLocation>
</comment>
<dbReference type="InterPro" id="IPR029063">
    <property type="entry name" value="SAM-dependent_MTases_sf"/>
</dbReference>
<dbReference type="InterPro" id="IPR036974">
    <property type="entry name" value="PUA_sf"/>
</dbReference>
<dbReference type="InterPro" id="IPR019614">
    <property type="entry name" value="SAM-dep_methyl-trfase"/>
</dbReference>
<dbReference type="RefSeq" id="WP_311692600.1">
    <property type="nucleotide sequence ID" value="NZ_JAVRHL010000003.1"/>
</dbReference>
<feature type="domain" description="S-adenosylmethionine-dependent methyltransferase" evidence="8">
    <location>
        <begin position="203"/>
        <end position="359"/>
    </location>
</feature>
<gene>
    <name evidence="10" type="ORF">RM543_13785</name>
</gene>
<dbReference type="SUPFAM" id="SSF53335">
    <property type="entry name" value="S-adenosyl-L-methionine-dependent methyltransferases"/>
    <property type="match status" value="1"/>
</dbReference>
<name>A0ABU3DJK3_9RHOB</name>
<comment type="caution">
    <text evidence="10">The sequence shown here is derived from an EMBL/GenBank/DDBJ whole genome shotgun (WGS) entry which is preliminary data.</text>
</comment>
<dbReference type="GO" id="GO:0032259">
    <property type="term" value="P:methylation"/>
    <property type="evidence" value="ECO:0007669"/>
    <property type="project" value="UniProtKB-KW"/>
</dbReference>
<reference evidence="10 11" key="1">
    <citation type="submission" date="2023-09" db="EMBL/GenBank/DDBJ databases">
        <authorList>
            <person name="Rey-Velasco X."/>
        </authorList>
    </citation>
    <scope>NUCLEOTIDE SEQUENCE [LARGE SCALE GENOMIC DNA]</scope>
    <source>
        <strain evidence="10 11">F158</strain>
    </source>
</reference>
<dbReference type="GO" id="GO:0008168">
    <property type="term" value="F:methyltransferase activity"/>
    <property type="evidence" value="ECO:0007669"/>
    <property type="project" value="UniProtKB-KW"/>
</dbReference>
<sequence length="413" mass="43604">MTTPDSSQDDATDRSGARPTIRLRPNTDARAIRRGIPWVFSDQIVSDRRTRALAPGAIVRLEDAGRQPIGTVAATTGSRIVARLLDADPEAEIDRDWLKGRLVAALDMRERLFDAPYYRLVHAEADGMPGVVIDRFGEIAVIQPNAAWAEARVGEIAEILTEVAGLRAIYKNASGRARGLEGLDDVSSMLIGQAPDGPLPVPMNGATYLADLTGGQKTGLFYDQRPNHAFCARLAGQGGRVLDVFAHVGGFALAALAAGAGSAVAVDGSAPALELAMGGAEASGVSGRFETRREDAFDAMQAMGEAGELFDLVVCDPPAFAPSKPALEAGLRAYERVARLSASLVEPGGYLTLCSCSHAADLTKFRSACLRGIGRAGRRAQLVHTGGAGPDHPLHPYLAESGYLKALVFRLLP</sequence>
<dbReference type="Gene3D" id="3.40.50.150">
    <property type="entry name" value="Vaccinia Virus protein VP39"/>
    <property type="match status" value="1"/>
</dbReference>
<evidence type="ECO:0000256" key="6">
    <source>
        <dbReference type="ARBA" id="ARBA00038091"/>
    </source>
</evidence>
<dbReference type="Gene3D" id="3.30.750.80">
    <property type="entry name" value="RNA methyltransferase domain (HRMD) like"/>
    <property type="match status" value="1"/>
</dbReference>
<evidence type="ECO:0000313" key="10">
    <source>
        <dbReference type="EMBL" id="MDT0683758.1"/>
    </source>
</evidence>
<dbReference type="CDD" id="cd02440">
    <property type="entry name" value="AdoMet_MTases"/>
    <property type="match status" value="1"/>
</dbReference>
<evidence type="ECO:0000256" key="2">
    <source>
        <dbReference type="ARBA" id="ARBA00022490"/>
    </source>
</evidence>
<keyword evidence="4 10" id="KW-0808">Transferase</keyword>
<organism evidence="10 11">
    <name type="scientific">Tropicimonas omnivorans</name>
    <dbReference type="NCBI Taxonomy" id="3075590"/>
    <lineage>
        <taxon>Bacteria</taxon>
        <taxon>Pseudomonadati</taxon>
        <taxon>Pseudomonadota</taxon>
        <taxon>Alphaproteobacteria</taxon>
        <taxon>Rhodobacterales</taxon>
        <taxon>Roseobacteraceae</taxon>
        <taxon>Tropicimonas</taxon>
    </lineage>
</organism>
<protein>
    <submittedName>
        <fullName evidence="10">Class I SAM-dependent rRNA methyltransferase</fullName>
        <ecNumber evidence="10">2.1.1.-</ecNumber>
    </submittedName>
</protein>
<dbReference type="Proteomes" id="UP001265259">
    <property type="component" value="Unassembled WGS sequence"/>
</dbReference>
<dbReference type="Pfam" id="PF17785">
    <property type="entry name" value="PUA_3"/>
    <property type="match status" value="1"/>
</dbReference>
<comment type="similarity">
    <text evidence="6">Belongs to the methyltransferase superfamily. RlmI family.</text>
</comment>
<dbReference type="InterPro" id="IPR041532">
    <property type="entry name" value="RlmI-like_PUA"/>
</dbReference>
<keyword evidence="11" id="KW-1185">Reference proteome</keyword>
<dbReference type="EC" id="2.1.1.-" evidence="10"/>
<evidence type="ECO:0000256" key="1">
    <source>
        <dbReference type="ARBA" id="ARBA00004496"/>
    </source>
</evidence>
<evidence type="ECO:0000259" key="9">
    <source>
        <dbReference type="Pfam" id="PF17785"/>
    </source>
</evidence>
<dbReference type="Gene3D" id="2.30.130.10">
    <property type="entry name" value="PUA domain"/>
    <property type="match status" value="1"/>
</dbReference>
<keyword evidence="5" id="KW-0949">S-adenosyl-L-methionine</keyword>
<dbReference type="NCBIfam" id="NF046099">
    <property type="entry name" value="RSP_2647_MTase"/>
    <property type="match status" value="1"/>
</dbReference>
<dbReference type="SUPFAM" id="SSF88697">
    <property type="entry name" value="PUA domain-like"/>
    <property type="match status" value="1"/>
</dbReference>
<proteinExistence type="inferred from homology"/>
<evidence type="ECO:0000256" key="5">
    <source>
        <dbReference type="ARBA" id="ARBA00022691"/>
    </source>
</evidence>
<dbReference type="Pfam" id="PF10672">
    <property type="entry name" value="Methyltrans_SAM"/>
    <property type="match status" value="1"/>
</dbReference>
<evidence type="ECO:0000256" key="3">
    <source>
        <dbReference type="ARBA" id="ARBA00022603"/>
    </source>
</evidence>
<dbReference type="InterPro" id="IPR015947">
    <property type="entry name" value="PUA-like_sf"/>
</dbReference>
<dbReference type="PANTHER" id="PTHR42873">
    <property type="entry name" value="RIBOSOMAL RNA LARGE SUBUNIT METHYLTRANSFERASE"/>
    <property type="match status" value="1"/>
</dbReference>
<keyword evidence="3 10" id="KW-0489">Methyltransferase</keyword>
<dbReference type="PANTHER" id="PTHR42873:SF1">
    <property type="entry name" value="S-ADENOSYLMETHIONINE-DEPENDENT METHYLTRANSFERASE DOMAIN-CONTAINING PROTEIN"/>
    <property type="match status" value="1"/>
</dbReference>